<protein>
    <submittedName>
        <fullName evidence="3">Ribulose-5-phosphate 4-epimerase</fullName>
        <ecNumber evidence="3">4.1.2.17</ecNumber>
    </submittedName>
</protein>
<dbReference type="EC" id="4.1.2.17" evidence="3"/>
<dbReference type="GO" id="GO:0051015">
    <property type="term" value="F:actin filament binding"/>
    <property type="evidence" value="ECO:0007669"/>
    <property type="project" value="TreeGrafter"/>
</dbReference>
<name>A0A0P0RQI3_9BURK</name>
<dbReference type="EMBL" id="CP012748">
    <property type="protein sequence ID" value="ALL71260.1"/>
    <property type="molecule type" value="Genomic_DNA"/>
</dbReference>
<dbReference type="GO" id="GO:0005856">
    <property type="term" value="C:cytoskeleton"/>
    <property type="evidence" value="ECO:0007669"/>
    <property type="project" value="TreeGrafter"/>
</dbReference>
<dbReference type="InterPro" id="IPR001303">
    <property type="entry name" value="Aldolase_II/adducin_N"/>
</dbReference>
<dbReference type="KEGG" id="bcai:K788_0001924"/>
<dbReference type="Proteomes" id="UP000019146">
    <property type="component" value="Plasmid unnamed"/>
</dbReference>
<dbReference type="GO" id="GO:0008738">
    <property type="term" value="F:L-fuculose-phosphate aldolase activity"/>
    <property type="evidence" value="ECO:0007669"/>
    <property type="project" value="UniProtKB-EC"/>
</dbReference>
<dbReference type="InterPro" id="IPR036409">
    <property type="entry name" value="Aldolase_II/adducin_N_sf"/>
</dbReference>
<dbReference type="Pfam" id="PF00596">
    <property type="entry name" value="Aldolase_II"/>
    <property type="match status" value="1"/>
</dbReference>
<dbReference type="SMART" id="SM01007">
    <property type="entry name" value="Aldolase_II"/>
    <property type="match status" value="1"/>
</dbReference>
<dbReference type="Gene3D" id="3.40.225.10">
    <property type="entry name" value="Class II aldolase/adducin N-terminal domain"/>
    <property type="match status" value="1"/>
</dbReference>
<dbReference type="NCBIfam" id="NF005484">
    <property type="entry name" value="PRK07090.1"/>
    <property type="match status" value="1"/>
</dbReference>
<evidence type="ECO:0000256" key="1">
    <source>
        <dbReference type="ARBA" id="ARBA00037961"/>
    </source>
</evidence>
<evidence type="ECO:0000259" key="2">
    <source>
        <dbReference type="SMART" id="SM01007"/>
    </source>
</evidence>
<comment type="similarity">
    <text evidence="1">Belongs to the aldolase class II family.</text>
</comment>
<organism evidence="3 4">
    <name type="scientific">Paraburkholderia caribensis MBA4</name>
    <dbReference type="NCBI Taxonomy" id="1323664"/>
    <lineage>
        <taxon>Bacteria</taxon>
        <taxon>Pseudomonadati</taxon>
        <taxon>Pseudomonadota</taxon>
        <taxon>Betaproteobacteria</taxon>
        <taxon>Burkholderiales</taxon>
        <taxon>Burkholderiaceae</taxon>
        <taxon>Paraburkholderia</taxon>
    </lineage>
</organism>
<sequence>MEQSMNEHDRNESNDGLAAKMDRKLEQGAWDDRQKIALACRMLAHEGHSETLAGQITVRESDGTFLTTAMAYGFDEATRGNVIRIDDEMNVIEGRGMANPAIRFHLWIYRRRPDVNCIVHTHPPYVNALSMTGRPLEVAHMDATPFHDDCAFLREWPGLPIGDSEGEIISTALGSKRVILLANHGFLAATSSLEESAYLSVLIERAARSQILAQSVGELKPIDAARAKESHDFLLLPSIVKSSFALFARRVIKREPDVLF</sequence>
<dbReference type="SUPFAM" id="SSF53639">
    <property type="entry name" value="AraD/HMP-PK domain-like"/>
    <property type="match status" value="1"/>
</dbReference>
<accession>A0A0P0RQI3</accession>
<reference evidence="3 4" key="1">
    <citation type="journal article" date="2014" name="Genome Announc.">
        <title>Draft Genome Sequence of the Haloacid-Degrading Burkholderia caribensis Strain MBA4.</title>
        <authorList>
            <person name="Pan Y."/>
            <person name="Kong K.F."/>
            <person name="Tsang J.S."/>
        </authorList>
    </citation>
    <scope>NUCLEOTIDE SEQUENCE [LARGE SCALE GENOMIC DNA]</scope>
    <source>
        <strain evidence="3 4">MBA4</strain>
        <plasmid evidence="4">Plasmid</plasmid>
    </source>
</reference>
<dbReference type="PANTHER" id="PTHR10672">
    <property type="entry name" value="ADDUCIN"/>
    <property type="match status" value="1"/>
</dbReference>
<dbReference type="PANTHER" id="PTHR10672:SF3">
    <property type="entry name" value="PROTEIN HU-LI TAI SHAO"/>
    <property type="match status" value="1"/>
</dbReference>
<feature type="domain" description="Class II aldolase/adducin N-terminal" evidence="2">
    <location>
        <begin position="34"/>
        <end position="211"/>
    </location>
</feature>
<gene>
    <name evidence="3" type="ORF">K788_0001924</name>
</gene>
<keyword evidence="3" id="KW-0456">Lyase</keyword>
<geneLocation type="plasmid" evidence="4"/>
<proteinExistence type="inferred from homology"/>
<evidence type="ECO:0000313" key="4">
    <source>
        <dbReference type="Proteomes" id="UP000019146"/>
    </source>
</evidence>
<dbReference type="InterPro" id="IPR051017">
    <property type="entry name" value="Aldolase-II_Adducin_sf"/>
</dbReference>
<dbReference type="AlphaFoldDB" id="A0A0P0RQI3"/>
<evidence type="ECO:0000313" key="3">
    <source>
        <dbReference type="EMBL" id="ALL71260.1"/>
    </source>
</evidence>
<keyword evidence="3" id="KW-0614">Plasmid</keyword>